<reference evidence="5" key="1">
    <citation type="submission" date="2015-07" db="EMBL/GenBank/DDBJ databases">
        <title>Genome sequencing project for genomic taxonomy and phylogenomics of Bacillus-like bacteria.</title>
        <authorList>
            <person name="Liu B."/>
            <person name="Wang J."/>
            <person name="Zhu Y."/>
            <person name="Liu G."/>
            <person name="Chen Q."/>
            <person name="Chen Z."/>
            <person name="Lan J."/>
            <person name="Che J."/>
            <person name="Ge C."/>
            <person name="Shi H."/>
            <person name="Pan Z."/>
            <person name="Liu X."/>
        </authorList>
    </citation>
    <scope>NUCLEOTIDE SEQUENCE [LARGE SCALE GENOMIC DNA]</scope>
    <source>
        <strain evidence="5">DSM 9887</strain>
    </source>
</reference>
<gene>
    <name evidence="4" type="ORF">ADS79_30900</name>
    <name evidence="3" type="ORF">BRE01_51470</name>
</gene>
<sequence length="149" mass="16886">MDLHYDFYIGATPEQVWHVLVSDEGVSAIFWGCTIRSSFQVGDELAYVGPGNDGDQTVHVYGKLLEFEPNRIISYLEHPGPSYYENHAELETRVTITLEPVGQCTKLTLMNDQWTKDHPSYANTSNHWPMILSNIKTYAETGKTLDLGF</sequence>
<accession>A0A0K9YL63</accession>
<proteinExistence type="inferred from homology"/>
<dbReference type="CDD" id="cd08893">
    <property type="entry name" value="SRPBCC_CalC_Aha1-like_GntR-HTH"/>
    <property type="match status" value="1"/>
</dbReference>
<dbReference type="EMBL" id="BJON01000021">
    <property type="protein sequence ID" value="GED71445.1"/>
    <property type="molecule type" value="Genomic_DNA"/>
</dbReference>
<dbReference type="EMBL" id="LGIQ01000016">
    <property type="protein sequence ID" value="KNB68935.1"/>
    <property type="molecule type" value="Genomic_DNA"/>
</dbReference>
<dbReference type="RefSeq" id="WP_049742316.1">
    <property type="nucleotide sequence ID" value="NZ_BJON01000021.1"/>
</dbReference>
<reference evidence="3 6" key="3">
    <citation type="submission" date="2019-06" db="EMBL/GenBank/DDBJ databases">
        <title>Whole genome shotgun sequence of Brevibacillus reuszeri NBRC 15719.</title>
        <authorList>
            <person name="Hosoyama A."/>
            <person name="Uohara A."/>
            <person name="Ohji S."/>
            <person name="Ichikawa N."/>
        </authorList>
    </citation>
    <scope>NUCLEOTIDE SEQUENCE [LARGE SCALE GENOMIC DNA]</scope>
    <source>
        <strain evidence="3 6">NBRC 15719</strain>
    </source>
</reference>
<dbReference type="PATRIC" id="fig|54915.3.peg.5876"/>
<protein>
    <submittedName>
        <fullName evidence="4">Polyketide cyclase</fullName>
    </submittedName>
</protein>
<reference evidence="4" key="2">
    <citation type="submission" date="2015-07" db="EMBL/GenBank/DDBJ databases">
        <title>MeaNS - Measles Nucleotide Surveillance Program.</title>
        <authorList>
            <person name="Tran T."/>
            <person name="Druce J."/>
        </authorList>
    </citation>
    <scope>NUCLEOTIDE SEQUENCE</scope>
    <source>
        <strain evidence="4">DSM 9887</strain>
    </source>
</reference>
<organism evidence="4 5">
    <name type="scientific">Brevibacillus reuszeri</name>
    <dbReference type="NCBI Taxonomy" id="54915"/>
    <lineage>
        <taxon>Bacteria</taxon>
        <taxon>Bacillati</taxon>
        <taxon>Bacillota</taxon>
        <taxon>Bacilli</taxon>
        <taxon>Bacillales</taxon>
        <taxon>Paenibacillaceae</taxon>
        <taxon>Brevibacillus</taxon>
    </lineage>
</organism>
<evidence type="ECO:0000313" key="4">
    <source>
        <dbReference type="EMBL" id="KNB68935.1"/>
    </source>
</evidence>
<name>A0A0K9YL63_9BACL</name>
<dbReference type="SUPFAM" id="SSF55961">
    <property type="entry name" value="Bet v1-like"/>
    <property type="match status" value="1"/>
</dbReference>
<keyword evidence="6" id="KW-1185">Reference proteome</keyword>
<dbReference type="Proteomes" id="UP000036834">
    <property type="component" value="Unassembled WGS sequence"/>
</dbReference>
<evidence type="ECO:0000313" key="6">
    <source>
        <dbReference type="Proteomes" id="UP000319578"/>
    </source>
</evidence>
<dbReference type="STRING" id="54915.ADS79_30900"/>
<dbReference type="Pfam" id="PF08327">
    <property type="entry name" value="AHSA1"/>
    <property type="match status" value="1"/>
</dbReference>
<evidence type="ECO:0000256" key="1">
    <source>
        <dbReference type="ARBA" id="ARBA00006817"/>
    </source>
</evidence>
<dbReference type="InterPro" id="IPR023393">
    <property type="entry name" value="START-like_dom_sf"/>
</dbReference>
<evidence type="ECO:0000313" key="3">
    <source>
        <dbReference type="EMBL" id="GED71445.1"/>
    </source>
</evidence>
<dbReference type="InterPro" id="IPR013538">
    <property type="entry name" value="ASHA1/2-like_C"/>
</dbReference>
<evidence type="ECO:0000259" key="2">
    <source>
        <dbReference type="Pfam" id="PF08327"/>
    </source>
</evidence>
<dbReference type="Gene3D" id="3.30.530.20">
    <property type="match status" value="1"/>
</dbReference>
<evidence type="ECO:0000313" key="5">
    <source>
        <dbReference type="Proteomes" id="UP000036834"/>
    </source>
</evidence>
<feature type="domain" description="Activator of Hsp90 ATPase homologue 1/2-like C-terminal" evidence="2">
    <location>
        <begin position="11"/>
        <end position="140"/>
    </location>
</feature>
<comment type="caution">
    <text evidence="4">The sequence shown here is derived from an EMBL/GenBank/DDBJ whole genome shotgun (WGS) entry which is preliminary data.</text>
</comment>
<comment type="similarity">
    <text evidence="1">Belongs to the AHA1 family.</text>
</comment>
<dbReference type="OrthoDB" id="9800600at2"/>
<dbReference type="Proteomes" id="UP000319578">
    <property type="component" value="Unassembled WGS sequence"/>
</dbReference>
<dbReference type="AlphaFoldDB" id="A0A0K9YL63"/>